<sequence length="60" mass="7015">MKKEHFEVLLEEIRGDVKLALEGHQVLNRKIDEMKDELKVDFDGLKVELRNVGRNLGKKI</sequence>
<reference evidence="1 2" key="1">
    <citation type="submission" date="2019-12" db="EMBL/GenBank/DDBJ databases">
        <authorList>
            <person name="Wolfe R."/>
            <person name="Danczak R."/>
            <person name="Wilkins M."/>
        </authorList>
    </citation>
    <scope>NUCLEOTIDE SEQUENCE [LARGE SCALE GENOMIC DNA]</scope>
    <source>
        <strain evidence="1">X2_MaxBin.013</strain>
    </source>
</reference>
<dbReference type="EMBL" id="WPAF01000007">
    <property type="protein sequence ID" value="KAF0134598.1"/>
    <property type="molecule type" value="Genomic_DNA"/>
</dbReference>
<evidence type="ECO:0000313" key="1">
    <source>
        <dbReference type="EMBL" id="KAF0134598.1"/>
    </source>
</evidence>
<protein>
    <submittedName>
        <fullName evidence="1">Uncharacterized protein</fullName>
    </submittedName>
</protein>
<name>A0A833NYU3_UNCSA</name>
<evidence type="ECO:0000313" key="2">
    <source>
        <dbReference type="Proteomes" id="UP000488506"/>
    </source>
</evidence>
<organism evidence="1 2">
    <name type="scientific">Candidatus Saganbacteria bacterium</name>
    <dbReference type="NCBI Taxonomy" id="2575572"/>
    <lineage>
        <taxon>Bacteria</taxon>
        <taxon>Bacillati</taxon>
        <taxon>Saganbacteria</taxon>
    </lineage>
</organism>
<gene>
    <name evidence="1" type="ORF">FD145_616</name>
</gene>
<dbReference type="Proteomes" id="UP000488506">
    <property type="component" value="Unassembled WGS sequence"/>
</dbReference>
<dbReference type="AlphaFoldDB" id="A0A833NYU3"/>
<proteinExistence type="predicted"/>
<accession>A0A833NYU3</accession>
<comment type="caution">
    <text evidence="1">The sequence shown here is derived from an EMBL/GenBank/DDBJ whole genome shotgun (WGS) entry which is preliminary data.</text>
</comment>